<evidence type="ECO:0000313" key="3">
    <source>
        <dbReference type="Proteomes" id="UP000622890"/>
    </source>
</evidence>
<keyword evidence="1" id="KW-0472">Membrane</keyword>
<keyword evidence="3" id="KW-1185">Reference proteome</keyword>
<evidence type="ECO:0000313" key="2">
    <source>
        <dbReference type="EMBL" id="MBK4737546.1"/>
    </source>
</evidence>
<proteinExistence type="predicted"/>
<protein>
    <submittedName>
        <fullName evidence="2">Uncharacterized protein</fullName>
    </submittedName>
</protein>
<dbReference type="RefSeq" id="WP_200595912.1">
    <property type="nucleotide sequence ID" value="NZ_JAEPBG010000012.1"/>
</dbReference>
<gene>
    <name evidence="2" type="ORF">JJB74_23250</name>
</gene>
<keyword evidence="1" id="KW-0812">Transmembrane</keyword>
<sequence length="102" mass="11248">MSEKVEWEIVDDASTRRGQEYTYRQSTQDAGAMRHPLQVLLGPWWRWKIAGMAIAAIAVLVLLALFAGVFVLVAATGVLLSLAVAKARQLFGRSGRSITPRH</sequence>
<reference evidence="2" key="1">
    <citation type="submission" date="2021-01" db="EMBL/GenBank/DDBJ databases">
        <title>Genome sequence of strain Noviherbaspirillum sp. DKR-6.</title>
        <authorList>
            <person name="Chaudhary D.K."/>
        </authorList>
    </citation>
    <scope>NUCLEOTIDE SEQUENCE</scope>
    <source>
        <strain evidence="2">DKR-6</strain>
    </source>
</reference>
<dbReference type="EMBL" id="JAEPBG010000012">
    <property type="protein sequence ID" value="MBK4737546.1"/>
    <property type="molecule type" value="Genomic_DNA"/>
</dbReference>
<dbReference type="AlphaFoldDB" id="A0A934W3L0"/>
<accession>A0A934W3L0</accession>
<name>A0A934W3L0_9BURK</name>
<feature type="transmembrane region" description="Helical" evidence="1">
    <location>
        <begin position="52"/>
        <end position="85"/>
    </location>
</feature>
<organism evidence="2 3">
    <name type="scientific">Noviherbaspirillum pedocola</name>
    <dbReference type="NCBI Taxonomy" id="2801341"/>
    <lineage>
        <taxon>Bacteria</taxon>
        <taxon>Pseudomonadati</taxon>
        <taxon>Pseudomonadota</taxon>
        <taxon>Betaproteobacteria</taxon>
        <taxon>Burkholderiales</taxon>
        <taxon>Oxalobacteraceae</taxon>
        <taxon>Noviherbaspirillum</taxon>
    </lineage>
</organism>
<comment type="caution">
    <text evidence="2">The sequence shown here is derived from an EMBL/GenBank/DDBJ whole genome shotgun (WGS) entry which is preliminary data.</text>
</comment>
<dbReference type="Proteomes" id="UP000622890">
    <property type="component" value="Unassembled WGS sequence"/>
</dbReference>
<evidence type="ECO:0000256" key="1">
    <source>
        <dbReference type="SAM" id="Phobius"/>
    </source>
</evidence>
<keyword evidence="1" id="KW-1133">Transmembrane helix</keyword>